<dbReference type="AlphaFoldDB" id="A0A9P7NDV0"/>
<evidence type="ECO:0008006" key="4">
    <source>
        <dbReference type="Google" id="ProtNLM"/>
    </source>
</evidence>
<evidence type="ECO:0000313" key="2">
    <source>
        <dbReference type="EMBL" id="KAG6014666.1"/>
    </source>
</evidence>
<dbReference type="OrthoDB" id="6419443at2759"/>
<dbReference type="Proteomes" id="UP000748025">
    <property type="component" value="Unassembled WGS sequence"/>
</dbReference>
<dbReference type="Pfam" id="PF11312">
    <property type="entry name" value="Methyltransf_34"/>
    <property type="match status" value="1"/>
</dbReference>
<feature type="compositionally biased region" description="Polar residues" evidence="1">
    <location>
        <begin position="1"/>
        <end position="14"/>
    </location>
</feature>
<dbReference type="EMBL" id="SRPW01000432">
    <property type="protein sequence ID" value="KAG6014666.1"/>
    <property type="molecule type" value="Genomic_DNA"/>
</dbReference>
<organism evidence="2 3">
    <name type="scientific">Claviceps pusilla</name>
    <dbReference type="NCBI Taxonomy" id="123648"/>
    <lineage>
        <taxon>Eukaryota</taxon>
        <taxon>Fungi</taxon>
        <taxon>Dikarya</taxon>
        <taxon>Ascomycota</taxon>
        <taxon>Pezizomycotina</taxon>
        <taxon>Sordariomycetes</taxon>
        <taxon>Hypocreomycetidae</taxon>
        <taxon>Hypocreales</taxon>
        <taxon>Clavicipitaceae</taxon>
        <taxon>Claviceps</taxon>
    </lineage>
</organism>
<protein>
    <recommendedName>
        <fullName evidence="4">25S rRNA (Uridine(2843)-N(3))-methyltransferase</fullName>
    </recommendedName>
</protein>
<evidence type="ECO:0000313" key="3">
    <source>
        <dbReference type="Proteomes" id="UP000748025"/>
    </source>
</evidence>
<reference evidence="2" key="1">
    <citation type="journal article" date="2020" name="bioRxiv">
        <title>Whole genome comparisons of ergot fungi reveals the divergence and evolution of species within the genus Claviceps are the result of varying mechanisms driving genome evolution and host range expansion.</title>
        <authorList>
            <person name="Wyka S.A."/>
            <person name="Mondo S.J."/>
            <person name="Liu M."/>
            <person name="Dettman J."/>
            <person name="Nalam V."/>
            <person name="Broders K.D."/>
        </authorList>
    </citation>
    <scope>NUCLEOTIDE SEQUENCE</scope>
    <source>
        <strain evidence="2">CCC 602</strain>
    </source>
</reference>
<evidence type="ECO:0000256" key="1">
    <source>
        <dbReference type="SAM" id="MobiDB-lite"/>
    </source>
</evidence>
<keyword evidence="3" id="KW-1185">Reference proteome</keyword>
<name>A0A9P7NDV0_9HYPO</name>
<feature type="compositionally biased region" description="Low complexity" evidence="1">
    <location>
        <begin position="25"/>
        <end position="41"/>
    </location>
</feature>
<feature type="region of interest" description="Disordered" evidence="1">
    <location>
        <begin position="1"/>
        <end position="48"/>
    </location>
</feature>
<gene>
    <name evidence="2" type="ORF">E4U43_006282</name>
</gene>
<dbReference type="InterPro" id="IPR021463">
    <property type="entry name" value="Methyltransf_34"/>
</dbReference>
<proteinExistence type="predicted"/>
<accession>A0A9P7NDV0</accession>
<comment type="caution">
    <text evidence="2">The sequence shown here is derived from an EMBL/GenBank/DDBJ whole genome shotgun (WGS) entry which is preliminary data.</text>
</comment>
<feature type="region of interest" description="Disordered" evidence="1">
    <location>
        <begin position="143"/>
        <end position="187"/>
    </location>
</feature>
<sequence length="410" mass="44858">MVSKTSAPKNKTNPSAKKASKRQHSSSSSQQAAQSSNPSFSAEHHDAVHSSKEQQQVLLNIFSDAFAAVLSSDRFPVLLGEIKQALYERDFGAAFGREEYLETYAARWSPTRALCYASIFLGLHRYVDGVMTGLGHAGELGEATTEGASMSSEQQQQQQQFESDDQDQHQDDGPDEAPAPSTTTSQSRTLRMLCIGGCAAEHVAFASYLQTTNHRGTLTLLDSGPWAHISSLLQRAVTTAPPLSKYASASARASNKALLAPGQLDFAFTQANVLDMADDKLAEMVGPQPQIVTLLFTLNELYTAVGIGKTTAFLRALGGVLPAQSLLLVVDSPGSYSEAAVGKDKKKYPMQWLLHHTLLQSETSSGYAWERLESHDSVWFRLPEGLRYPIQLESMRYQMHLYRIHKDSTG</sequence>